<gene>
    <name evidence="2" type="ORF">PYX00_008056</name>
</gene>
<protein>
    <submittedName>
        <fullName evidence="2">Uncharacterized protein</fullName>
    </submittedName>
</protein>
<sequence>MRSRDISATLRYQEFLYVVVTTILYIIRLVLAFNIKMQAKGCATHPSDGLISYQEMQSFWAEEEELSAPQRIHRKQPIYIIIG</sequence>
<feature type="transmembrane region" description="Helical" evidence="1">
    <location>
        <begin position="15"/>
        <end position="35"/>
    </location>
</feature>
<dbReference type="EMBL" id="JARGDH010000004">
    <property type="protein sequence ID" value="KAL0270758.1"/>
    <property type="molecule type" value="Genomic_DNA"/>
</dbReference>
<proteinExistence type="predicted"/>
<evidence type="ECO:0000313" key="2">
    <source>
        <dbReference type="EMBL" id="KAL0270758.1"/>
    </source>
</evidence>
<keyword evidence="1" id="KW-1133">Transmembrane helix</keyword>
<evidence type="ECO:0000256" key="1">
    <source>
        <dbReference type="SAM" id="Phobius"/>
    </source>
</evidence>
<comment type="caution">
    <text evidence="2">The sequence shown here is derived from an EMBL/GenBank/DDBJ whole genome shotgun (WGS) entry which is preliminary data.</text>
</comment>
<accession>A0AAW2HLJ6</accession>
<name>A0AAW2HLJ6_9NEOP</name>
<keyword evidence="1" id="KW-0812">Transmembrane</keyword>
<organism evidence="2">
    <name type="scientific">Menopon gallinae</name>
    <name type="common">poultry shaft louse</name>
    <dbReference type="NCBI Taxonomy" id="328185"/>
    <lineage>
        <taxon>Eukaryota</taxon>
        <taxon>Metazoa</taxon>
        <taxon>Ecdysozoa</taxon>
        <taxon>Arthropoda</taxon>
        <taxon>Hexapoda</taxon>
        <taxon>Insecta</taxon>
        <taxon>Pterygota</taxon>
        <taxon>Neoptera</taxon>
        <taxon>Paraneoptera</taxon>
        <taxon>Psocodea</taxon>
        <taxon>Troctomorpha</taxon>
        <taxon>Phthiraptera</taxon>
        <taxon>Amblycera</taxon>
        <taxon>Menoponidae</taxon>
        <taxon>Menopon</taxon>
    </lineage>
</organism>
<keyword evidence="1" id="KW-0472">Membrane</keyword>
<reference evidence="2" key="1">
    <citation type="journal article" date="2024" name="Gigascience">
        <title>Chromosome-level genome of the poultry shaft louse Menopon gallinae provides insight into the host-switching and adaptive evolution of parasitic lice.</title>
        <authorList>
            <person name="Xu Y."/>
            <person name="Ma L."/>
            <person name="Liu S."/>
            <person name="Liang Y."/>
            <person name="Liu Q."/>
            <person name="He Z."/>
            <person name="Tian L."/>
            <person name="Duan Y."/>
            <person name="Cai W."/>
            <person name="Li H."/>
            <person name="Song F."/>
        </authorList>
    </citation>
    <scope>NUCLEOTIDE SEQUENCE</scope>
    <source>
        <strain evidence="2">Cailab_2023a</strain>
    </source>
</reference>
<dbReference type="AlphaFoldDB" id="A0AAW2HLJ6"/>